<dbReference type="PANTHER" id="PTHR30419:SF8">
    <property type="entry name" value="NITROGEN ASSIMILATION TRANSCRIPTIONAL ACTIVATOR-RELATED"/>
    <property type="match status" value="1"/>
</dbReference>
<feature type="domain" description="HTH lysR-type" evidence="5">
    <location>
        <begin position="1"/>
        <end position="58"/>
    </location>
</feature>
<accession>A0A921I0S6</accession>
<comment type="similarity">
    <text evidence="1">Belongs to the LysR transcriptional regulatory family.</text>
</comment>
<dbReference type="CDD" id="cd05466">
    <property type="entry name" value="PBP2_LTTR_substrate"/>
    <property type="match status" value="1"/>
</dbReference>
<evidence type="ECO:0000313" key="7">
    <source>
        <dbReference type="Proteomes" id="UP000769156"/>
    </source>
</evidence>
<organism evidence="6 7">
    <name type="scientific">Lachnoclostridium phocaeense</name>
    <dbReference type="NCBI Taxonomy" id="1871021"/>
    <lineage>
        <taxon>Bacteria</taxon>
        <taxon>Bacillati</taxon>
        <taxon>Bacillota</taxon>
        <taxon>Clostridia</taxon>
        <taxon>Lachnospirales</taxon>
        <taxon>Lachnospiraceae</taxon>
    </lineage>
</organism>
<name>A0A921I0S6_9FIRM</name>
<comment type="caution">
    <text evidence="6">The sequence shown here is derived from an EMBL/GenBank/DDBJ whole genome shotgun (WGS) entry which is preliminary data.</text>
</comment>
<evidence type="ECO:0000259" key="5">
    <source>
        <dbReference type="PROSITE" id="PS50931"/>
    </source>
</evidence>
<keyword evidence="3" id="KW-0238">DNA-binding</keyword>
<dbReference type="GO" id="GO:0005829">
    <property type="term" value="C:cytosol"/>
    <property type="evidence" value="ECO:0007669"/>
    <property type="project" value="TreeGrafter"/>
</dbReference>
<reference evidence="6" key="2">
    <citation type="submission" date="2021-09" db="EMBL/GenBank/DDBJ databases">
        <authorList>
            <person name="Gilroy R."/>
        </authorList>
    </citation>
    <scope>NUCLEOTIDE SEQUENCE</scope>
    <source>
        <strain evidence="6">ChiSjej5B23-16112</strain>
    </source>
</reference>
<dbReference type="InterPro" id="IPR000847">
    <property type="entry name" value="LysR_HTH_N"/>
</dbReference>
<dbReference type="PRINTS" id="PR00039">
    <property type="entry name" value="HTHLYSR"/>
</dbReference>
<proteinExistence type="inferred from homology"/>
<dbReference type="InterPro" id="IPR036388">
    <property type="entry name" value="WH-like_DNA-bd_sf"/>
</dbReference>
<dbReference type="InterPro" id="IPR036390">
    <property type="entry name" value="WH_DNA-bd_sf"/>
</dbReference>
<dbReference type="EMBL" id="DYVY01000046">
    <property type="protein sequence ID" value="HJF93677.1"/>
    <property type="molecule type" value="Genomic_DNA"/>
</dbReference>
<dbReference type="FunFam" id="1.10.10.10:FF:000001">
    <property type="entry name" value="LysR family transcriptional regulator"/>
    <property type="match status" value="1"/>
</dbReference>
<protein>
    <submittedName>
        <fullName evidence="6">LysR family transcriptional regulator</fullName>
    </submittedName>
</protein>
<gene>
    <name evidence="6" type="ORF">K8V82_02675</name>
</gene>
<evidence type="ECO:0000256" key="3">
    <source>
        <dbReference type="ARBA" id="ARBA00023125"/>
    </source>
</evidence>
<keyword evidence="2" id="KW-0805">Transcription regulation</keyword>
<evidence type="ECO:0000256" key="4">
    <source>
        <dbReference type="ARBA" id="ARBA00023163"/>
    </source>
</evidence>
<dbReference type="Pfam" id="PF03466">
    <property type="entry name" value="LysR_substrate"/>
    <property type="match status" value="1"/>
</dbReference>
<dbReference type="PROSITE" id="PS50931">
    <property type="entry name" value="HTH_LYSR"/>
    <property type="match status" value="1"/>
</dbReference>
<dbReference type="RefSeq" id="WP_281725019.1">
    <property type="nucleotide sequence ID" value="NZ_CALKQL010000019.1"/>
</dbReference>
<dbReference type="PANTHER" id="PTHR30419">
    <property type="entry name" value="HTH-TYPE TRANSCRIPTIONAL REGULATOR YBHD"/>
    <property type="match status" value="1"/>
</dbReference>
<sequence length="296" mass="34179">MELRVLRYFLMAAREENITKAAELLHITQPTLSRQLIHLEEELGTKLFTRSSHRIQLTEDGMLLRHKAQELIQLADKLEKEFQQGQEEISGNIAIGSGETNGVQFLADIIRQFQETYPLVQYDMYTASADDIKEKLDQGLLDIGLLTEPVDISKYNFIRLKEKERWGILVREDDALAEKEVIRPEDLLDVPVFLARRTLVRNELEGWFGDIYDQIRVAGTYNLINNAAVMAEKKVGVVFCFQLQNRFDGLKYIPLYPPVETGAVLVWKKSQIASRAVRQFLRFVKEYRDITPEASM</sequence>
<dbReference type="Proteomes" id="UP000769156">
    <property type="component" value="Unassembled WGS sequence"/>
</dbReference>
<dbReference type="Gene3D" id="3.40.190.290">
    <property type="match status" value="1"/>
</dbReference>
<dbReference type="Gene3D" id="1.10.10.10">
    <property type="entry name" value="Winged helix-like DNA-binding domain superfamily/Winged helix DNA-binding domain"/>
    <property type="match status" value="1"/>
</dbReference>
<dbReference type="SUPFAM" id="SSF53850">
    <property type="entry name" value="Periplasmic binding protein-like II"/>
    <property type="match status" value="1"/>
</dbReference>
<evidence type="ECO:0000313" key="6">
    <source>
        <dbReference type="EMBL" id="HJF93677.1"/>
    </source>
</evidence>
<dbReference type="GO" id="GO:0003677">
    <property type="term" value="F:DNA binding"/>
    <property type="evidence" value="ECO:0007669"/>
    <property type="project" value="UniProtKB-KW"/>
</dbReference>
<dbReference type="InterPro" id="IPR005119">
    <property type="entry name" value="LysR_subst-bd"/>
</dbReference>
<reference evidence="6" key="1">
    <citation type="journal article" date="2021" name="PeerJ">
        <title>Extensive microbial diversity within the chicken gut microbiome revealed by metagenomics and culture.</title>
        <authorList>
            <person name="Gilroy R."/>
            <person name="Ravi A."/>
            <person name="Getino M."/>
            <person name="Pursley I."/>
            <person name="Horton D.L."/>
            <person name="Alikhan N.F."/>
            <person name="Baker D."/>
            <person name="Gharbi K."/>
            <person name="Hall N."/>
            <person name="Watson M."/>
            <person name="Adriaenssens E.M."/>
            <person name="Foster-Nyarko E."/>
            <person name="Jarju S."/>
            <person name="Secka A."/>
            <person name="Antonio M."/>
            <person name="Oren A."/>
            <person name="Chaudhuri R.R."/>
            <person name="La Ragione R."/>
            <person name="Hildebrand F."/>
            <person name="Pallen M.J."/>
        </authorList>
    </citation>
    <scope>NUCLEOTIDE SEQUENCE</scope>
    <source>
        <strain evidence="6">ChiSjej5B23-16112</strain>
    </source>
</reference>
<dbReference type="Pfam" id="PF00126">
    <property type="entry name" value="HTH_1"/>
    <property type="match status" value="1"/>
</dbReference>
<dbReference type="AlphaFoldDB" id="A0A921I0S6"/>
<dbReference type="GO" id="GO:0003700">
    <property type="term" value="F:DNA-binding transcription factor activity"/>
    <property type="evidence" value="ECO:0007669"/>
    <property type="project" value="InterPro"/>
</dbReference>
<keyword evidence="4" id="KW-0804">Transcription</keyword>
<evidence type="ECO:0000256" key="2">
    <source>
        <dbReference type="ARBA" id="ARBA00023015"/>
    </source>
</evidence>
<dbReference type="SUPFAM" id="SSF46785">
    <property type="entry name" value="Winged helix' DNA-binding domain"/>
    <property type="match status" value="1"/>
</dbReference>
<evidence type="ECO:0000256" key="1">
    <source>
        <dbReference type="ARBA" id="ARBA00009437"/>
    </source>
</evidence>
<dbReference type="InterPro" id="IPR050950">
    <property type="entry name" value="HTH-type_LysR_regulators"/>
</dbReference>